<accession>A0A151N018</accession>
<name>A0A151N018_ALLMI</name>
<organism evidence="2 3">
    <name type="scientific">Alligator mississippiensis</name>
    <name type="common">American alligator</name>
    <dbReference type="NCBI Taxonomy" id="8496"/>
    <lineage>
        <taxon>Eukaryota</taxon>
        <taxon>Metazoa</taxon>
        <taxon>Chordata</taxon>
        <taxon>Craniata</taxon>
        <taxon>Vertebrata</taxon>
        <taxon>Euteleostomi</taxon>
        <taxon>Archelosauria</taxon>
        <taxon>Archosauria</taxon>
        <taxon>Crocodylia</taxon>
        <taxon>Alligatoridae</taxon>
        <taxon>Alligatorinae</taxon>
        <taxon>Alligator</taxon>
    </lineage>
</organism>
<proteinExistence type="predicted"/>
<sequence>MRSAGGGCDAMRGWAREPAFQVSTSPLEALHNTRQILAPLKSRWPGDLAKGSGSTSSGIKGSGAPDQCCTYSASWAQ</sequence>
<evidence type="ECO:0000313" key="2">
    <source>
        <dbReference type="EMBL" id="KYO30080.1"/>
    </source>
</evidence>
<dbReference type="Proteomes" id="UP000050525">
    <property type="component" value="Unassembled WGS sequence"/>
</dbReference>
<evidence type="ECO:0000256" key="1">
    <source>
        <dbReference type="SAM" id="MobiDB-lite"/>
    </source>
</evidence>
<dbReference type="EMBL" id="AKHW03004329">
    <property type="protein sequence ID" value="KYO30080.1"/>
    <property type="molecule type" value="Genomic_DNA"/>
</dbReference>
<feature type="region of interest" description="Disordered" evidence="1">
    <location>
        <begin position="43"/>
        <end position="67"/>
    </location>
</feature>
<keyword evidence="3" id="KW-1185">Reference proteome</keyword>
<protein>
    <submittedName>
        <fullName evidence="2">Uncharacterized protein</fullName>
    </submittedName>
</protein>
<evidence type="ECO:0000313" key="3">
    <source>
        <dbReference type="Proteomes" id="UP000050525"/>
    </source>
</evidence>
<dbReference type="AlphaFoldDB" id="A0A151N018"/>
<comment type="caution">
    <text evidence="2">The sequence shown here is derived from an EMBL/GenBank/DDBJ whole genome shotgun (WGS) entry which is preliminary data.</text>
</comment>
<feature type="compositionally biased region" description="Low complexity" evidence="1">
    <location>
        <begin position="51"/>
        <end position="63"/>
    </location>
</feature>
<reference evidence="2 3" key="1">
    <citation type="journal article" date="2012" name="Genome Biol.">
        <title>Sequencing three crocodilian genomes to illuminate the evolution of archosaurs and amniotes.</title>
        <authorList>
            <person name="St John J.A."/>
            <person name="Braun E.L."/>
            <person name="Isberg S.R."/>
            <person name="Miles L.G."/>
            <person name="Chong A.Y."/>
            <person name="Gongora J."/>
            <person name="Dalzell P."/>
            <person name="Moran C."/>
            <person name="Bed'hom B."/>
            <person name="Abzhanov A."/>
            <person name="Burgess S.C."/>
            <person name="Cooksey A.M."/>
            <person name="Castoe T.A."/>
            <person name="Crawford N.G."/>
            <person name="Densmore L.D."/>
            <person name="Drew J.C."/>
            <person name="Edwards S.V."/>
            <person name="Faircloth B.C."/>
            <person name="Fujita M.K."/>
            <person name="Greenwold M.J."/>
            <person name="Hoffmann F.G."/>
            <person name="Howard J.M."/>
            <person name="Iguchi T."/>
            <person name="Janes D.E."/>
            <person name="Khan S.Y."/>
            <person name="Kohno S."/>
            <person name="de Koning A.J."/>
            <person name="Lance S.L."/>
            <person name="McCarthy F.M."/>
            <person name="McCormack J.E."/>
            <person name="Merchant M.E."/>
            <person name="Peterson D.G."/>
            <person name="Pollock D.D."/>
            <person name="Pourmand N."/>
            <person name="Raney B.J."/>
            <person name="Roessler K.A."/>
            <person name="Sanford J.R."/>
            <person name="Sawyer R.H."/>
            <person name="Schmidt C.J."/>
            <person name="Triplett E.W."/>
            <person name="Tuberville T.D."/>
            <person name="Venegas-Anaya M."/>
            <person name="Howard J.T."/>
            <person name="Jarvis E.D."/>
            <person name="Guillette L.J.Jr."/>
            <person name="Glenn T.C."/>
            <person name="Green R.E."/>
            <person name="Ray D.A."/>
        </authorList>
    </citation>
    <scope>NUCLEOTIDE SEQUENCE [LARGE SCALE GENOMIC DNA]</scope>
    <source>
        <strain evidence="2">KSC_2009_1</strain>
    </source>
</reference>
<gene>
    <name evidence="2" type="ORF">Y1Q_0021164</name>
</gene>